<comment type="function">
    <text evidence="6">Quinone reductase that provides resistance to thiol-specific stress caused by electrophilic quinones.</text>
</comment>
<evidence type="ECO:0000256" key="2">
    <source>
        <dbReference type="ARBA" id="ARBA00022643"/>
    </source>
</evidence>
<comment type="function">
    <text evidence="6">Also exhibits azoreductase activity. Catalyzes the reductive cleavage of the azo bond in aromatic azo compounds to the corresponding amines.</text>
</comment>
<keyword evidence="2 6" id="KW-0288">FMN</keyword>
<feature type="binding site" evidence="6">
    <location>
        <position position="9"/>
    </location>
    <ligand>
        <name>FMN</name>
        <dbReference type="ChEBI" id="CHEBI:58210"/>
    </ligand>
</feature>
<keyword evidence="1 6" id="KW-0285">Flavoprotein</keyword>
<dbReference type="PANTHER" id="PTHR43741:SF4">
    <property type="entry name" value="FMN-DEPENDENT NADH:QUINONE OXIDOREDUCTASE"/>
    <property type="match status" value="1"/>
</dbReference>
<dbReference type="InterPro" id="IPR029039">
    <property type="entry name" value="Flavoprotein-like_sf"/>
</dbReference>
<dbReference type="Proteomes" id="UP000501168">
    <property type="component" value="Chromosome"/>
</dbReference>
<dbReference type="GO" id="GO:0010181">
    <property type="term" value="F:FMN binding"/>
    <property type="evidence" value="ECO:0007669"/>
    <property type="project" value="UniProtKB-UniRule"/>
</dbReference>
<sequence>MHILHIDSSINLTSSTSRQLTAKIVEKLKQKHPNAKVTYRDLYKSPATYLSIEAAMAIRTGNTDGLSAAVKQEVAEIERSIEELMTCDAIVIGAPMYNLSVPASLKSWVDQVCQAGRTFAYTATGPKGLVKDKPTYLAISRGGMYSEEPMNSYDFQLPYLQSILGLLGITDIKAVIAEGVDISPEHKVQAISKAEQQINAL</sequence>
<dbReference type="EMBL" id="CP050253">
    <property type="protein sequence ID" value="QIQ21963.1"/>
    <property type="molecule type" value="Genomic_DNA"/>
</dbReference>
<evidence type="ECO:0000256" key="6">
    <source>
        <dbReference type="HAMAP-Rule" id="MF_01216"/>
    </source>
</evidence>
<comment type="subunit">
    <text evidence="6">Homodimer.</text>
</comment>
<dbReference type="GO" id="GO:0016652">
    <property type="term" value="F:oxidoreductase activity, acting on NAD(P)H as acceptor"/>
    <property type="evidence" value="ECO:0007669"/>
    <property type="project" value="UniProtKB-UniRule"/>
</dbReference>
<dbReference type="Pfam" id="PF02525">
    <property type="entry name" value="Flavodoxin_2"/>
    <property type="match status" value="1"/>
</dbReference>
<dbReference type="EC" id="1.6.5.-" evidence="6"/>
<keyword evidence="3 6" id="KW-0560">Oxidoreductase</keyword>
<dbReference type="Gene3D" id="3.40.50.360">
    <property type="match status" value="1"/>
</dbReference>
<comment type="catalytic activity">
    <reaction evidence="5">
        <text>N,N-dimethyl-1,4-phenylenediamine + anthranilate + 2 NAD(+) = 2-(4-dimethylaminophenyl)diazenylbenzoate + 2 NADH + 2 H(+)</text>
        <dbReference type="Rhea" id="RHEA:55872"/>
        <dbReference type="ChEBI" id="CHEBI:15378"/>
        <dbReference type="ChEBI" id="CHEBI:15783"/>
        <dbReference type="ChEBI" id="CHEBI:16567"/>
        <dbReference type="ChEBI" id="CHEBI:57540"/>
        <dbReference type="ChEBI" id="CHEBI:57945"/>
        <dbReference type="ChEBI" id="CHEBI:71579"/>
        <dbReference type="EC" id="1.7.1.17"/>
    </reaction>
    <physiologicalReaction direction="right-to-left" evidence="5">
        <dbReference type="Rhea" id="RHEA:55874"/>
    </physiologicalReaction>
</comment>
<keyword evidence="4 6" id="KW-0520">NAD</keyword>
<dbReference type="AlphaFoldDB" id="A0A6G9ICL2"/>
<dbReference type="InterPro" id="IPR050104">
    <property type="entry name" value="FMN-dep_NADH:Q_OxRdtase_AzoR1"/>
</dbReference>
<keyword evidence="9" id="KW-1185">Reference proteome</keyword>
<evidence type="ECO:0000256" key="4">
    <source>
        <dbReference type="ARBA" id="ARBA00023027"/>
    </source>
</evidence>
<organism evidence="8 9">
    <name type="scientific">Zophobihabitans entericus</name>
    <dbReference type="NCBI Taxonomy" id="1635327"/>
    <lineage>
        <taxon>Bacteria</taxon>
        <taxon>Pseudomonadati</taxon>
        <taxon>Pseudomonadota</taxon>
        <taxon>Gammaproteobacteria</taxon>
        <taxon>Orbales</taxon>
        <taxon>Orbaceae</taxon>
        <taxon>Zophobihabitans</taxon>
    </lineage>
</organism>
<reference evidence="8 9" key="1">
    <citation type="submission" date="2020-03" db="EMBL/GenBank/DDBJ databases">
        <title>Complete genome sequence of Orbus sp. IPMB12 (BCRC 80908).</title>
        <authorList>
            <person name="Lo W.-S."/>
            <person name="Chang T.-H."/>
            <person name="Kuo C.-H."/>
        </authorList>
    </citation>
    <scope>NUCLEOTIDE SEQUENCE [LARGE SCALE GENOMIC DNA]</scope>
    <source>
        <strain evidence="8 9">IPMB12</strain>
    </source>
</reference>
<proteinExistence type="inferred from homology"/>
<dbReference type="EC" id="1.7.1.17" evidence="6"/>
<evidence type="ECO:0000313" key="9">
    <source>
        <dbReference type="Proteomes" id="UP000501168"/>
    </source>
</evidence>
<feature type="binding site" evidence="6">
    <location>
        <begin position="15"/>
        <end position="17"/>
    </location>
    <ligand>
        <name>FMN</name>
        <dbReference type="ChEBI" id="CHEBI:58210"/>
    </ligand>
</feature>
<evidence type="ECO:0000256" key="3">
    <source>
        <dbReference type="ARBA" id="ARBA00023002"/>
    </source>
</evidence>
<dbReference type="GO" id="GO:0009055">
    <property type="term" value="F:electron transfer activity"/>
    <property type="evidence" value="ECO:0007669"/>
    <property type="project" value="UniProtKB-UniRule"/>
</dbReference>
<feature type="binding site" evidence="6">
    <location>
        <begin position="140"/>
        <end position="143"/>
    </location>
    <ligand>
        <name>FMN</name>
        <dbReference type="ChEBI" id="CHEBI:58210"/>
    </ligand>
</feature>
<comment type="similarity">
    <text evidence="6">Belongs to the azoreductase type 1 family.</text>
</comment>
<evidence type="ECO:0000256" key="1">
    <source>
        <dbReference type="ARBA" id="ARBA00022630"/>
    </source>
</evidence>
<evidence type="ECO:0000313" key="8">
    <source>
        <dbReference type="EMBL" id="QIQ21963.1"/>
    </source>
</evidence>
<evidence type="ECO:0000256" key="5">
    <source>
        <dbReference type="ARBA" id="ARBA00048542"/>
    </source>
</evidence>
<comment type="cofactor">
    <cofactor evidence="6">
        <name>FMN</name>
        <dbReference type="ChEBI" id="CHEBI:58210"/>
    </cofactor>
    <text evidence="6">Binds 1 FMN per subunit.</text>
</comment>
<dbReference type="InterPro" id="IPR023048">
    <property type="entry name" value="NADH:quinone_OxRdtase_FMN_depd"/>
</dbReference>
<feature type="binding site" evidence="6">
    <location>
        <begin position="96"/>
        <end position="99"/>
    </location>
    <ligand>
        <name>FMN</name>
        <dbReference type="ChEBI" id="CHEBI:58210"/>
    </ligand>
</feature>
<name>A0A6G9ICL2_9GAMM</name>
<dbReference type="PANTHER" id="PTHR43741">
    <property type="entry name" value="FMN-DEPENDENT NADH-AZOREDUCTASE 1"/>
    <property type="match status" value="1"/>
</dbReference>
<comment type="catalytic activity">
    <reaction evidence="6">
        <text>2 a quinone + NADH + H(+) = 2 a 1,4-benzosemiquinone + NAD(+)</text>
        <dbReference type="Rhea" id="RHEA:65952"/>
        <dbReference type="ChEBI" id="CHEBI:15378"/>
        <dbReference type="ChEBI" id="CHEBI:57540"/>
        <dbReference type="ChEBI" id="CHEBI:57945"/>
        <dbReference type="ChEBI" id="CHEBI:132124"/>
        <dbReference type="ChEBI" id="CHEBI:134225"/>
    </reaction>
</comment>
<dbReference type="FunCoup" id="A0A6G9ICL2">
    <property type="interactions" value="67"/>
</dbReference>
<dbReference type="InterPro" id="IPR003680">
    <property type="entry name" value="Flavodoxin_fold"/>
</dbReference>
<dbReference type="SUPFAM" id="SSF52218">
    <property type="entry name" value="Flavoproteins"/>
    <property type="match status" value="1"/>
</dbReference>
<accession>A0A6G9ICL2</accession>
<feature type="domain" description="Flavodoxin-like fold" evidence="7">
    <location>
        <begin position="1"/>
        <end position="200"/>
    </location>
</feature>
<dbReference type="InParanoid" id="A0A6G9ICL2"/>
<gene>
    <name evidence="6" type="primary">azoR</name>
    <name evidence="8" type="ORF">IPMB12_09880</name>
</gene>
<dbReference type="RefSeq" id="WP_166917260.1">
    <property type="nucleotide sequence ID" value="NZ_CP050253.1"/>
</dbReference>
<dbReference type="KEGG" id="orb:IPMB12_09880"/>
<evidence type="ECO:0000259" key="7">
    <source>
        <dbReference type="Pfam" id="PF02525"/>
    </source>
</evidence>
<protein>
    <recommendedName>
        <fullName evidence="6">FMN dependent NADH:quinone oxidoreductase</fullName>
        <ecNumber evidence="6">1.6.5.-</ecNumber>
    </recommendedName>
    <alternativeName>
        <fullName evidence="6">Azo-dye reductase</fullName>
    </alternativeName>
    <alternativeName>
        <fullName evidence="6">FMN-dependent NADH-azo compound oxidoreductase</fullName>
    </alternativeName>
    <alternativeName>
        <fullName evidence="6">FMN-dependent NADH-azoreductase</fullName>
        <ecNumber evidence="6">1.7.1.17</ecNumber>
    </alternativeName>
</protein>
<dbReference type="GO" id="GO:0016655">
    <property type="term" value="F:oxidoreductase activity, acting on NAD(P)H, quinone or similar compound as acceptor"/>
    <property type="evidence" value="ECO:0007669"/>
    <property type="project" value="InterPro"/>
</dbReference>
<dbReference type="HAMAP" id="MF_01216">
    <property type="entry name" value="Azoreductase_type1"/>
    <property type="match status" value="1"/>
</dbReference>